<keyword evidence="6" id="KW-1185">Reference proteome</keyword>
<dbReference type="InterPro" id="IPR000683">
    <property type="entry name" value="Gfo/Idh/MocA-like_OxRdtase_N"/>
</dbReference>
<evidence type="ECO:0000256" key="2">
    <source>
        <dbReference type="ARBA" id="ARBA00023002"/>
    </source>
</evidence>
<dbReference type="NCBIfam" id="NF008607">
    <property type="entry name" value="PRK11579.1"/>
    <property type="match status" value="1"/>
</dbReference>
<feature type="domain" description="Gfo/Idh/MocA-like oxidoreductase C-terminal" evidence="4">
    <location>
        <begin position="140"/>
        <end position="355"/>
    </location>
</feature>
<dbReference type="AlphaFoldDB" id="A0A9W8DUC4"/>
<gene>
    <name evidence="5" type="ORF">H4219_002747</name>
</gene>
<evidence type="ECO:0000256" key="1">
    <source>
        <dbReference type="ARBA" id="ARBA00010928"/>
    </source>
</evidence>
<organism evidence="5 6">
    <name type="scientific">Mycoemilia scoparia</name>
    <dbReference type="NCBI Taxonomy" id="417184"/>
    <lineage>
        <taxon>Eukaryota</taxon>
        <taxon>Fungi</taxon>
        <taxon>Fungi incertae sedis</taxon>
        <taxon>Zoopagomycota</taxon>
        <taxon>Kickxellomycotina</taxon>
        <taxon>Kickxellomycetes</taxon>
        <taxon>Kickxellales</taxon>
        <taxon>Kickxellaceae</taxon>
        <taxon>Mycoemilia</taxon>
    </lineage>
</organism>
<evidence type="ECO:0000313" key="5">
    <source>
        <dbReference type="EMBL" id="KAJ1918190.1"/>
    </source>
</evidence>
<keyword evidence="2" id="KW-0560">Oxidoreductase</keyword>
<dbReference type="GO" id="GO:0016491">
    <property type="term" value="F:oxidoreductase activity"/>
    <property type="evidence" value="ECO:0007669"/>
    <property type="project" value="UniProtKB-KW"/>
</dbReference>
<dbReference type="Pfam" id="PF01408">
    <property type="entry name" value="GFO_IDH_MocA"/>
    <property type="match status" value="1"/>
</dbReference>
<accession>A0A9W8DUC4</accession>
<evidence type="ECO:0000259" key="4">
    <source>
        <dbReference type="Pfam" id="PF02894"/>
    </source>
</evidence>
<dbReference type="PANTHER" id="PTHR43708:SF5">
    <property type="entry name" value="CONSERVED EXPRESSED OXIDOREDUCTASE (EUROFUNG)-RELATED"/>
    <property type="match status" value="1"/>
</dbReference>
<dbReference type="InterPro" id="IPR051317">
    <property type="entry name" value="Gfo/Idh/MocA_oxidoreduct"/>
</dbReference>
<dbReference type="Gene3D" id="3.40.50.720">
    <property type="entry name" value="NAD(P)-binding Rossmann-like Domain"/>
    <property type="match status" value="1"/>
</dbReference>
<evidence type="ECO:0000313" key="6">
    <source>
        <dbReference type="Proteomes" id="UP001150538"/>
    </source>
</evidence>
<feature type="domain" description="Gfo/Idh/MocA-like oxidoreductase N-terminal" evidence="3">
    <location>
        <begin position="8"/>
        <end position="125"/>
    </location>
</feature>
<sequence length="362" mass="40528">MTENTRLINVGVVGYGMSSQVFHCPLITSCKRMKLHSVVERHNNRSTETYPNVNVVRSFDELIAIKEVELVVIATANDTHVPYTEKALRAGKHCVVEKPFTETEHEANELTRLAKEKGLVLSVFHNRRWDGDFLTVTDIVRSETLGNLVEFESRFDRFRTYKKPNAWREVSSFPGSGILYDLGSHLFDQALVLFGEPESIYAELRNERQIPDGSDDSFLAILSYPKKNLRVVCRAGMIVKSAPPRFSLFGTKGAFIKYGLDVQESQLKSGLTPARSSDVFGHDDTNNFGTLDIVVGDQDKKEVVKTQVGKYSAFYENIADAIQGLGELEVKPEQAAKVIKLIELATKSNSQKRVVSYNGETA</sequence>
<comment type="similarity">
    <text evidence="1">Belongs to the Gfo/Idh/MocA family.</text>
</comment>
<proteinExistence type="inferred from homology"/>
<protein>
    <recommendedName>
        <fullName evidence="7">Oxidoreductase</fullName>
    </recommendedName>
</protein>
<dbReference type="InterPro" id="IPR036291">
    <property type="entry name" value="NAD(P)-bd_dom_sf"/>
</dbReference>
<dbReference type="Proteomes" id="UP001150538">
    <property type="component" value="Unassembled WGS sequence"/>
</dbReference>
<comment type="caution">
    <text evidence="5">The sequence shown here is derived from an EMBL/GenBank/DDBJ whole genome shotgun (WGS) entry which is preliminary data.</text>
</comment>
<dbReference type="PANTHER" id="PTHR43708">
    <property type="entry name" value="CONSERVED EXPRESSED OXIDOREDUCTASE (EUROFUNG)"/>
    <property type="match status" value="1"/>
</dbReference>
<dbReference type="OrthoDB" id="64915at2759"/>
<dbReference type="SUPFAM" id="SSF51735">
    <property type="entry name" value="NAD(P)-binding Rossmann-fold domains"/>
    <property type="match status" value="1"/>
</dbReference>
<evidence type="ECO:0000259" key="3">
    <source>
        <dbReference type="Pfam" id="PF01408"/>
    </source>
</evidence>
<dbReference type="GO" id="GO:0000166">
    <property type="term" value="F:nucleotide binding"/>
    <property type="evidence" value="ECO:0007669"/>
    <property type="project" value="InterPro"/>
</dbReference>
<evidence type="ECO:0008006" key="7">
    <source>
        <dbReference type="Google" id="ProtNLM"/>
    </source>
</evidence>
<dbReference type="Pfam" id="PF02894">
    <property type="entry name" value="GFO_IDH_MocA_C"/>
    <property type="match status" value="1"/>
</dbReference>
<reference evidence="5" key="1">
    <citation type="submission" date="2022-07" db="EMBL/GenBank/DDBJ databases">
        <title>Phylogenomic reconstructions and comparative analyses of Kickxellomycotina fungi.</title>
        <authorList>
            <person name="Reynolds N.K."/>
            <person name="Stajich J.E."/>
            <person name="Barry K."/>
            <person name="Grigoriev I.V."/>
            <person name="Crous P."/>
            <person name="Smith M.E."/>
        </authorList>
    </citation>
    <scope>NUCLEOTIDE SEQUENCE</scope>
    <source>
        <strain evidence="5">NBRC 100468</strain>
    </source>
</reference>
<dbReference type="InterPro" id="IPR004104">
    <property type="entry name" value="Gfo/Idh/MocA-like_OxRdtase_C"/>
</dbReference>
<dbReference type="EMBL" id="JANBPU010000051">
    <property type="protein sequence ID" value="KAJ1918190.1"/>
    <property type="molecule type" value="Genomic_DNA"/>
</dbReference>
<dbReference type="Gene3D" id="3.30.360.10">
    <property type="entry name" value="Dihydrodipicolinate Reductase, domain 2"/>
    <property type="match status" value="1"/>
</dbReference>
<name>A0A9W8DUC4_9FUNG</name>
<dbReference type="PROSITE" id="PS51257">
    <property type="entry name" value="PROKAR_LIPOPROTEIN"/>
    <property type="match status" value="1"/>
</dbReference>